<dbReference type="Gene3D" id="3.40.50.1390">
    <property type="entry name" value="Resolvase, N-terminal catalytic domain"/>
    <property type="match status" value="1"/>
</dbReference>
<dbReference type="InterPro" id="IPR036162">
    <property type="entry name" value="Resolvase-like_N_sf"/>
</dbReference>
<reference evidence="4" key="1">
    <citation type="submission" date="2019-08" db="EMBL/GenBank/DDBJ databases">
        <authorList>
            <person name="Kucharzyk K."/>
            <person name="Murdoch R.W."/>
            <person name="Higgins S."/>
            <person name="Loffler F."/>
        </authorList>
    </citation>
    <scope>NUCLEOTIDE SEQUENCE</scope>
</reference>
<dbReference type="GO" id="GO:0000150">
    <property type="term" value="F:DNA strand exchange activity"/>
    <property type="evidence" value="ECO:0007669"/>
    <property type="project" value="InterPro"/>
</dbReference>
<protein>
    <submittedName>
        <fullName evidence="4">Uncharacterized protein</fullName>
    </submittedName>
</protein>
<dbReference type="Pfam" id="PF07508">
    <property type="entry name" value="Recombinase"/>
    <property type="match status" value="1"/>
</dbReference>
<sequence>MERQLNSLSAQIDFQRQDILDHPMWEYIDTYTDIGSGRNINSRPGFKRLMADCEAGKIDLIYTKSISRLGRNCVDFLIVLRRLKELGVDVYFQNEGIFLSNESSELILSLQAALAQAESENKSTDIRWGIRKSTTNPDSPAFSIPCFGYVRNEDKKLVINDHEAETVRKIFSWYEQGWSIVRIKKELETLRIPSSRGKRRWAVRTISDMLSNEKYAGDSAYGKTVAAEYPSMRQVRNSPDKVSKSENHHPAIIDKSLFDRVQEMRRIRTNVEVDEQGNKIRKNTHYSMKRPLDMREYQTESEFA</sequence>
<organism evidence="4">
    <name type="scientific">bioreactor metagenome</name>
    <dbReference type="NCBI Taxonomy" id="1076179"/>
    <lineage>
        <taxon>unclassified sequences</taxon>
        <taxon>metagenomes</taxon>
        <taxon>ecological metagenomes</taxon>
    </lineage>
</organism>
<dbReference type="GO" id="GO:0003677">
    <property type="term" value="F:DNA binding"/>
    <property type="evidence" value="ECO:0007669"/>
    <property type="project" value="InterPro"/>
</dbReference>
<dbReference type="InterPro" id="IPR011109">
    <property type="entry name" value="DNA_bind_recombinase_dom"/>
</dbReference>
<dbReference type="SMART" id="SM00857">
    <property type="entry name" value="Resolvase"/>
    <property type="match status" value="1"/>
</dbReference>
<feature type="domain" description="Resolvase/invertase-type recombinase catalytic" evidence="2">
    <location>
        <begin position="1"/>
        <end position="137"/>
    </location>
</feature>
<proteinExistence type="predicted"/>
<dbReference type="AlphaFoldDB" id="A0A645EEW0"/>
<gene>
    <name evidence="4" type="ORF">SDC9_147064</name>
</gene>
<dbReference type="CDD" id="cd00338">
    <property type="entry name" value="Ser_Recombinase"/>
    <property type="match status" value="1"/>
</dbReference>
<feature type="region of interest" description="Disordered" evidence="1">
    <location>
        <begin position="282"/>
        <end position="304"/>
    </location>
</feature>
<dbReference type="PANTHER" id="PTHR30461:SF23">
    <property type="entry name" value="DNA RECOMBINASE-RELATED"/>
    <property type="match status" value="1"/>
</dbReference>
<dbReference type="SUPFAM" id="SSF53041">
    <property type="entry name" value="Resolvase-like"/>
    <property type="match status" value="1"/>
</dbReference>
<evidence type="ECO:0000256" key="1">
    <source>
        <dbReference type="SAM" id="MobiDB-lite"/>
    </source>
</evidence>
<accession>A0A645EEW0</accession>
<dbReference type="PANTHER" id="PTHR30461">
    <property type="entry name" value="DNA-INVERTASE FROM LAMBDOID PROPHAGE"/>
    <property type="match status" value="1"/>
</dbReference>
<evidence type="ECO:0000259" key="2">
    <source>
        <dbReference type="PROSITE" id="PS51736"/>
    </source>
</evidence>
<dbReference type="EMBL" id="VSSQ01045934">
    <property type="protein sequence ID" value="MPM99869.1"/>
    <property type="molecule type" value="Genomic_DNA"/>
</dbReference>
<dbReference type="Pfam" id="PF00239">
    <property type="entry name" value="Resolvase"/>
    <property type="match status" value="1"/>
</dbReference>
<dbReference type="PROSITE" id="PS51736">
    <property type="entry name" value="RECOMBINASES_3"/>
    <property type="match status" value="1"/>
</dbReference>
<comment type="caution">
    <text evidence="4">The sequence shown here is derived from an EMBL/GenBank/DDBJ whole genome shotgun (WGS) entry which is preliminary data.</text>
</comment>
<evidence type="ECO:0000259" key="3">
    <source>
        <dbReference type="PROSITE" id="PS51737"/>
    </source>
</evidence>
<name>A0A645EEW0_9ZZZZ</name>
<dbReference type="PROSITE" id="PS51737">
    <property type="entry name" value="RECOMBINASE_DNA_BIND"/>
    <property type="match status" value="1"/>
</dbReference>
<feature type="domain" description="Recombinase" evidence="3">
    <location>
        <begin position="146"/>
        <end position="271"/>
    </location>
</feature>
<evidence type="ECO:0000313" key="4">
    <source>
        <dbReference type="EMBL" id="MPM99869.1"/>
    </source>
</evidence>
<dbReference type="InterPro" id="IPR038109">
    <property type="entry name" value="DNA_bind_recomb_sf"/>
</dbReference>
<dbReference type="InterPro" id="IPR050639">
    <property type="entry name" value="SSR_resolvase"/>
</dbReference>
<dbReference type="InterPro" id="IPR006119">
    <property type="entry name" value="Resolv_N"/>
</dbReference>
<dbReference type="Gene3D" id="3.90.1750.20">
    <property type="entry name" value="Putative Large Serine Recombinase, Chain B, Domain 2"/>
    <property type="match status" value="1"/>
</dbReference>